<organism evidence="2 3">
    <name type="scientific">Aspergillus nanangensis</name>
    <dbReference type="NCBI Taxonomy" id="2582783"/>
    <lineage>
        <taxon>Eukaryota</taxon>
        <taxon>Fungi</taxon>
        <taxon>Dikarya</taxon>
        <taxon>Ascomycota</taxon>
        <taxon>Pezizomycotina</taxon>
        <taxon>Eurotiomycetes</taxon>
        <taxon>Eurotiomycetidae</taxon>
        <taxon>Eurotiales</taxon>
        <taxon>Aspergillaceae</taxon>
        <taxon>Aspergillus</taxon>
        <taxon>Aspergillus subgen. Circumdati</taxon>
    </lineage>
</organism>
<keyword evidence="3" id="KW-1185">Reference proteome</keyword>
<comment type="caution">
    <text evidence="2">The sequence shown here is derived from an EMBL/GenBank/DDBJ whole genome shotgun (WGS) entry which is preliminary data.</text>
</comment>
<dbReference type="CDD" id="cd09917">
    <property type="entry name" value="F-box_SF"/>
    <property type="match status" value="1"/>
</dbReference>
<dbReference type="EMBL" id="VCAU01000013">
    <property type="protein sequence ID" value="KAF9892387.1"/>
    <property type="molecule type" value="Genomic_DNA"/>
</dbReference>
<evidence type="ECO:0000259" key="1">
    <source>
        <dbReference type="PROSITE" id="PS50181"/>
    </source>
</evidence>
<dbReference type="Proteomes" id="UP001194746">
    <property type="component" value="Unassembled WGS sequence"/>
</dbReference>
<dbReference type="AlphaFoldDB" id="A0AAD4CTW1"/>
<feature type="domain" description="F-box" evidence="1">
    <location>
        <begin position="1"/>
        <end position="47"/>
    </location>
</feature>
<proteinExistence type="predicted"/>
<sequence>MLLHLPPELIQLVLQHCSTPAFVEASFSCRALYEIASNCREPILHHLRQTPGLEPDFQLLTSKQLFRLLIQRAFQQLYGAQFHADCTTFKFDSHIIDVKASSFSKSDNTIIALTKRGHDTVSLFRVHEGNLRCITHLQPFRPQPGVVEVLRTTFDNANGVYVLQRFTPIVDGNGPGAGHPFVRQAFQTSPRGEIYLVRYPIQAPNDPIQVCNFPDHTEFEPLALAATQGDTFAISWQHVREENETEVVLYNAQAQSSSNDMPGVTGLFVHFFPALMI</sequence>
<accession>A0AAD4CTW1</accession>
<dbReference type="InterPro" id="IPR001810">
    <property type="entry name" value="F-box_dom"/>
</dbReference>
<evidence type="ECO:0000313" key="2">
    <source>
        <dbReference type="EMBL" id="KAF9892387.1"/>
    </source>
</evidence>
<dbReference type="Pfam" id="PF00646">
    <property type="entry name" value="F-box"/>
    <property type="match status" value="1"/>
</dbReference>
<protein>
    <recommendedName>
        <fullName evidence="1">F-box domain-containing protein</fullName>
    </recommendedName>
</protein>
<reference evidence="2" key="1">
    <citation type="journal article" date="2019" name="Beilstein J. Org. Chem.">
        <title>Nanangenines: drimane sesquiterpenoids as the dominant metabolite cohort of a novel Australian fungus, Aspergillus nanangensis.</title>
        <authorList>
            <person name="Lacey H.J."/>
            <person name="Gilchrist C.L.M."/>
            <person name="Crombie A."/>
            <person name="Kalaitzis J.A."/>
            <person name="Vuong D."/>
            <person name="Rutledge P.J."/>
            <person name="Turner P."/>
            <person name="Pitt J.I."/>
            <person name="Lacey E."/>
            <person name="Chooi Y.H."/>
            <person name="Piggott A.M."/>
        </authorList>
    </citation>
    <scope>NUCLEOTIDE SEQUENCE</scope>
    <source>
        <strain evidence="2">MST-FP2251</strain>
    </source>
</reference>
<evidence type="ECO:0000313" key="3">
    <source>
        <dbReference type="Proteomes" id="UP001194746"/>
    </source>
</evidence>
<reference evidence="2" key="2">
    <citation type="submission" date="2020-02" db="EMBL/GenBank/DDBJ databases">
        <authorList>
            <person name="Gilchrist C.L.M."/>
            <person name="Chooi Y.-H."/>
        </authorList>
    </citation>
    <scope>NUCLEOTIDE SEQUENCE</scope>
    <source>
        <strain evidence="2">MST-FP2251</strain>
    </source>
</reference>
<gene>
    <name evidence="2" type="ORF">FE257_002164</name>
</gene>
<dbReference type="PROSITE" id="PS50181">
    <property type="entry name" value="FBOX"/>
    <property type="match status" value="1"/>
</dbReference>
<name>A0AAD4CTW1_ASPNN</name>